<dbReference type="EMBL" id="CP053587">
    <property type="protein sequence ID" value="WNZ27116.1"/>
    <property type="molecule type" value="Genomic_DNA"/>
</dbReference>
<evidence type="ECO:0000256" key="1">
    <source>
        <dbReference type="SAM" id="Coils"/>
    </source>
</evidence>
<organism evidence="3">
    <name type="scientific">Leptolyngbya sp. NK1-12</name>
    <dbReference type="NCBI Taxonomy" id="2547451"/>
    <lineage>
        <taxon>Bacteria</taxon>
        <taxon>Bacillati</taxon>
        <taxon>Cyanobacteriota</taxon>
        <taxon>Cyanophyceae</taxon>
        <taxon>Leptolyngbyales</taxon>
        <taxon>Leptolyngbyaceae</taxon>
        <taxon>Leptolyngbya group</taxon>
        <taxon>Leptolyngbya</taxon>
    </lineage>
</organism>
<accession>A0AA96WQG8</accession>
<sequence length="502" mass="57004">MNDILTLSINELNMLARKHHWNDFIQFNQSWANESTPLVVLTVPGVEPSPLQRWLEQNLPEQSFRWQALQSEAGLEVLLAPKLLVVFACDRLISATEMDAVAKVCGNRPHGSNAFLFAHPERLSDAAALDQLDKRIWNLFSDLQGNWKLVNLNEFSCFLWSGTEPVPEWLQSRLTRDTDALLDLLKRPIDESFNLYRALSLLAIAEQRLAASDAADQVSASQDVERLIQSLAGAKRHLAEWLQEDAKLQEQRVQVWFDQLEGRLQRILEHNLAGPSINASSLTTELRQAVRDWEQQALIPFRQWPSQRQEQTLQSLKGIDWRRIHELVGEVFYPDQLIAIFKRENPLIVDYLHLDHLPQQHPILLDSMLLAEPLLLGLGTAMTTAIVTSLAGVPPLAVALAGLAAGAGMSVYRDQQRRSQMMQDVTAKMHQAIQDEYRKFSRVIQNYAAKTESSLRETLDQLAAKLSKVASSPSSYHECNDYQRVTELQQMLMNQMQGLPQK</sequence>
<name>A0AA96WQG8_9CYAN</name>
<keyword evidence="2" id="KW-0812">Transmembrane</keyword>
<evidence type="ECO:0000313" key="3">
    <source>
        <dbReference type="EMBL" id="WNZ27116.1"/>
    </source>
</evidence>
<dbReference type="AlphaFoldDB" id="A0AA96WQG8"/>
<keyword evidence="2" id="KW-0472">Membrane</keyword>
<reference evidence="3" key="1">
    <citation type="submission" date="2020-05" db="EMBL/GenBank/DDBJ databases">
        <authorList>
            <person name="Zhu T."/>
            <person name="Keshari N."/>
            <person name="Lu X."/>
        </authorList>
    </citation>
    <scope>NUCLEOTIDE SEQUENCE</scope>
    <source>
        <strain evidence="3">NK1-12</strain>
    </source>
</reference>
<feature type="coiled-coil region" evidence="1">
    <location>
        <begin position="224"/>
        <end position="251"/>
    </location>
</feature>
<feature type="transmembrane region" description="Helical" evidence="2">
    <location>
        <begin position="393"/>
        <end position="412"/>
    </location>
</feature>
<proteinExistence type="predicted"/>
<evidence type="ECO:0000256" key="2">
    <source>
        <dbReference type="SAM" id="Phobius"/>
    </source>
</evidence>
<keyword evidence="1" id="KW-0175">Coiled coil</keyword>
<keyword evidence="2" id="KW-1133">Transmembrane helix</keyword>
<dbReference type="RefSeq" id="WP_316436740.1">
    <property type="nucleotide sequence ID" value="NZ_CP053587.1"/>
</dbReference>
<protein>
    <submittedName>
        <fullName evidence="3">Uncharacterized protein</fullName>
    </submittedName>
</protein>
<gene>
    <name evidence="3" type="ORF">HJG54_29845</name>
</gene>